<sequence>MVRVFILHLLLFLLPFITYGLWLWLSKRNTEPGRWSAKPMAWLTLVGLVLVITGLVGMASFDHAPDGANWRPSEMRDGVFVPGRYE</sequence>
<dbReference type="RefSeq" id="WP_055655939.1">
    <property type="nucleotide sequence ID" value="NZ_CP045617.1"/>
</dbReference>
<organism evidence="3 4">
    <name type="scientific">Roseibium aggregatum</name>
    <dbReference type="NCBI Taxonomy" id="187304"/>
    <lineage>
        <taxon>Bacteria</taxon>
        <taxon>Pseudomonadati</taxon>
        <taxon>Pseudomonadota</taxon>
        <taxon>Alphaproteobacteria</taxon>
        <taxon>Hyphomicrobiales</taxon>
        <taxon>Stappiaceae</taxon>
        <taxon>Roseibium</taxon>
    </lineage>
</organism>
<feature type="transmembrane region" description="Helical" evidence="2">
    <location>
        <begin position="41"/>
        <end position="61"/>
    </location>
</feature>
<dbReference type="InterPro" id="IPR046093">
    <property type="entry name" value="DUF6111"/>
</dbReference>
<keyword evidence="2" id="KW-0472">Membrane</keyword>
<dbReference type="Pfam" id="PF19606">
    <property type="entry name" value="DUF6111"/>
    <property type="match status" value="1"/>
</dbReference>
<evidence type="ECO:0000313" key="4">
    <source>
        <dbReference type="Proteomes" id="UP000048926"/>
    </source>
</evidence>
<dbReference type="AlphaFoldDB" id="A0A0M6Y1Z7"/>
<keyword evidence="2" id="KW-1133">Transmembrane helix</keyword>
<dbReference type="STRING" id="187304.B0E33_19235"/>
<feature type="region of interest" description="Disordered" evidence="1">
    <location>
        <begin position="65"/>
        <end position="86"/>
    </location>
</feature>
<gene>
    <name evidence="3" type="ORF">LAL4801_02148</name>
</gene>
<feature type="transmembrane region" description="Helical" evidence="2">
    <location>
        <begin position="6"/>
        <end position="25"/>
    </location>
</feature>
<dbReference type="EMBL" id="CXST01000001">
    <property type="protein sequence ID" value="CTQ43708.1"/>
    <property type="molecule type" value="Genomic_DNA"/>
</dbReference>
<keyword evidence="4" id="KW-1185">Reference proteome</keyword>
<dbReference type="Proteomes" id="UP000048926">
    <property type="component" value="Unassembled WGS sequence"/>
</dbReference>
<evidence type="ECO:0000256" key="2">
    <source>
        <dbReference type="SAM" id="Phobius"/>
    </source>
</evidence>
<accession>A0A0M6Y1Z7</accession>
<keyword evidence="2" id="KW-0812">Transmembrane</keyword>
<evidence type="ECO:0000256" key="1">
    <source>
        <dbReference type="SAM" id="MobiDB-lite"/>
    </source>
</evidence>
<evidence type="ECO:0000313" key="3">
    <source>
        <dbReference type="EMBL" id="CTQ43708.1"/>
    </source>
</evidence>
<reference evidence="4" key="1">
    <citation type="submission" date="2015-07" db="EMBL/GenBank/DDBJ databases">
        <authorList>
            <person name="Rodrigo-Torres Lidia"/>
            <person name="Arahal R.David."/>
        </authorList>
    </citation>
    <scope>NUCLEOTIDE SEQUENCE [LARGE SCALE GENOMIC DNA]</scope>
    <source>
        <strain evidence="4">CECT 4801</strain>
    </source>
</reference>
<proteinExistence type="predicted"/>
<name>A0A0M6Y1Z7_9HYPH</name>
<protein>
    <submittedName>
        <fullName evidence="3">Uncharacterized protein</fullName>
    </submittedName>
</protein>